<dbReference type="OrthoDB" id="2824656at2759"/>
<dbReference type="AlphaFoldDB" id="A0A3E2HE04"/>
<comment type="caution">
    <text evidence="1">The sequence shown here is derived from an EMBL/GenBank/DDBJ whole genome shotgun (WGS) entry which is preliminary data.</text>
</comment>
<gene>
    <name evidence="1" type="ORF">B7463_g4721</name>
</gene>
<evidence type="ECO:0000313" key="1">
    <source>
        <dbReference type="EMBL" id="RFU31630.1"/>
    </source>
</evidence>
<organism evidence="1 2">
    <name type="scientific">Scytalidium lignicola</name>
    <name type="common">Hyphomycete</name>
    <dbReference type="NCBI Taxonomy" id="5539"/>
    <lineage>
        <taxon>Eukaryota</taxon>
        <taxon>Fungi</taxon>
        <taxon>Dikarya</taxon>
        <taxon>Ascomycota</taxon>
        <taxon>Pezizomycotina</taxon>
        <taxon>Leotiomycetes</taxon>
        <taxon>Leotiomycetes incertae sedis</taxon>
        <taxon>Scytalidium</taxon>
    </lineage>
</organism>
<dbReference type="Proteomes" id="UP000258309">
    <property type="component" value="Unassembled WGS sequence"/>
</dbReference>
<dbReference type="EMBL" id="NCSJ02000072">
    <property type="protein sequence ID" value="RFU31630.1"/>
    <property type="molecule type" value="Genomic_DNA"/>
</dbReference>
<keyword evidence="2" id="KW-1185">Reference proteome</keyword>
<accession>A0A3E2HE04</accession>
<protein>
    <submittedName>
        <fullName evidence="1">Uncharacterized protein</fullName>
    </submittedName>
</protein>
<sequence>MHKTFTDTYRMQGFTGGNWTYAINTNDTNGVPLDLAKEHLVPEQERRLACYYLGWESIELHQDASATPVFTEEMDKLQPWFGPGTGAFYVSFKKHT</sequence>
<feature type="non-terminal residue" evidence="1">
    <location>
        <position position="96"/>
    </location>
</feature>
<feature type="non-terminal residue" evidence="1">
    <location>
        <position position="1"/>
    </location>
</feature>
<name>A0A3E2HE04_SCYLI</name>
<evidence type="ECO:0000313" key="2">
    <source>
        <dbReference type="Proteomes" id="UP000258309"/>
    </source>
</evidence>
<reference evidence="1 2" key="1">
    <citation type="submission" date="2018-05" db="EMBL/GenBank/DDBJ databases">
        <title>Draft genome sequence of Scytalidium lignicola DSM 105466, a ubiquitous saprotrophic fungus.</title>
        <authorList>
            <person name="Buettner E."/>
            <person name="Gebauer A.M."/>
            <person name="Hofrichter M."/>
            <person name="Liers C."/>
            <person name="Kellner H."/>
        </authorList>
    </citation>
    <scope>NUCLEOTIDE SEQUENCE [LARGE SCALE GENOMIC DNA]</scope>
    <source>
        <strain evidence="1 2">DSM 105466</strain>
    </source>
</reference>
<proteinExistence type="predicted"/>